<gene>
    <name evidence="1" type="ORF">TWF481_001852</name>
</gene>
<keyword evidence="2" id="KW-1185">Reference proteome</keyword>
<organism evidence="1 2">
    <name type="scientific">Arthrobotrys musiformis</name>
    <dbReference type="NCBI Taxonomy" id="47236"/>
    <lineage>
        <taxon>Eukaryota</taxon>
        <taxon>Fungi</taxon>
        <taxon>Dikarya</taxon>
        <taxon>Ascomycota</taxon>
        <taxon>Pezizomycotina</taxon>
        <taxon>Orbiliomycetes</taxon>
        <taxon>Orbiliales</taxon>
        <taxon>Orbiliaceae</taxon>
        <taxon>Arthrobotrys</taxon>
    </lineage>
</organism>
<protein>
    <recommendedName>
        <fullName evidence="3">Nuclear pore complex protein Nup85</fullName>
    </recommendedName>
</protein>
<sequence>MPVPPRPMMPLWARIFTRIRDRLPSDFAANLMIPALDSYGISGGEPFPLVHSALARESITSFLLSDIDSELWLLTRMIRSIEWELLLCNYPTVVSMLENLVIRLPMLVSSPSYYYLWWKMMDQQGYIERARWYRKKAAECFLSYSQDWLRVSEDSTVLRIVVELGELRELVEEKAREAREVEEREGGGGLVLEGEGKDDKGKEFLMRLEQAYDGYVKMRHPRDLTIFHCDLFHMYLEHQSEMQEDPIRQEVLFDQNAHAISVVGYHIQHGSFFSCQSLYRWILKNMSIQFPLETVVSQLKNIFATHTPCIVLVEKIMAELYFSSAKNILFTANCHGQMTRHVLDHAWDLFEQALTHAYHAGDELLITDINWAIFILDCNVSTDRTAARDKKKNRNITWFGYERIYDDFVTFWKFYASRDDAARIKILLEQLDPVLQLCRSRFSVEILDPAWAYYHSVTSDRTGEHPFWTLTDVAVRKIDLLNVLKSIDAFDEKYSIRPYGDEYDMLRYRLYAYQRLQRLPEGIPLASNLLDLCHKYKDKEHISSATYDYLLFKSSLAFTVLPPKRLSYVRRLREEFMAAVEWDSENMPPHDDLSYKKRCLAAMFFADN</sequence>
<evidence type="ECO:0000313" key="1">
    <source>
        <dbReference type="EMBL" id="KAK6496870.1"/>
    </source>
</evidence>
<dbReference type="Proteomes" id="UP001370758">
    <property type="component" value="Unassembled WGS sequence"/>
</dbReference>
<comment type="caution">
    <text evidence="1">The sequence shown here is derived from an EMBL/GenBank/DDBJ whole genome shotgun (WGS) entry which is preliminary data.</text>
</comment>
<evidence type="ECO:0000313" key="2">
    <source>
        <dbReference type="Proteomes" id="UP001370758"/>
    </source>
</evidence>
<reference evidence="1 2" key="1">
    <citation type="submission" date="2023-08" db="EMBL/GenBank/DDBJ databases">
        <authorList>
            <person name="Palmer J.M."/>
        </authorList>
    </citation>
    <scope>NUCLEOTIDE SEQUENCE [LARGE SCALE GENOMIC DNA]</scope>
    <source>
        <strain evidence="1 2">TWF481</strain>
    </source>
</reference>
<accession>A0AAV9W0K2</accession>
<dbReference type="AlphaFoldDB" id="A0AAV9W0K2"/>
<evidence type="ECO:0008006" key="3">
    <source>
        <dbReference type="Google" id="ProtNLM"/>
    </source>
</evidence>
<dbReference type="EMBL" id="JAVHJL010000010">
    <property type="protein sequence ID" value="KAK6496870.1"/>
    <property type="molecule type" value="Genomic_DNA"/>
</dbReference>
<name>A0AAV9W0K2_9PEZI</name>
<proteinExistence type="predicted"/>